<reference evidence="2" key="1">
    <citation type="journal article" date="2023" name="Front. Plant Sci.">
        <title>Chromosomal-level genome assembly of Melastoma candidum provides insights into trichome evolution.</title>
        <authorList>
            <person name="Zhong Y."/>
            <person name="Wu W."/>
            <person name="Sun C."/>
            <person name="Zou P."/>
            <person name="Liu Y."/>
            <person name="Dai S."/>
            <person name="Zhou R."/>
        </authorList>
    </citation>
    <scope>NUCLEOTIDE SEQUENCE [LARGE SCALE GENOMIC DNA]</scope>
</reference>
<gene>
    <name evidence="1" type="ORF">MLD38_012402</name>
</gene>
<evidence type="ECO:0000313" key="2">
    <source>
        <dbReference type="Proteomes" id="UP001057402"/>
    </source>
</evidence>
<protein>
    <submittedName>
        <fullName evidence="1">Uncharacterized protein</fullName>
    </submittedName>
</protein>
<proteinExistence type="predicted"/>
<dbReference type="Proteomes" id="UP001057402">
    <property type="component" value="Chromosome 4"/>
</dbReference>
<name>A0ACB9R5N0_9MYRT</name>
<organism evidence="1 2">
    <name type="scientific">Melastoma candidum</name>
    <dbReference type="NCBI Taxonomy" id="119954"/>
    <lineage>
        <taxon>Eukaryota</taxon>
        <taxon>Viridiplantae</taxon>
        <taxon>Streptophyta</taxon>
        <taxon>Embryophyta</taxon>
        <taxon>Tracheophyta</taxon>
        <taxon>Spermatophyta</taxon>
        <taxon>Magnoliopsida</taxon>
        <taxon>eudicotyledons</taxon>
        <taxon>Gunneridae</taxon>
        <taxon>Pentapetalae</taxon>
        <taxon>rosids</taxon>
        <taxon>malvids</taxon>
        <taxon>Myrtales</taxon>
        <taxon>Melastomataceae</taxon>
        <taxon>Melastomatoideae</taxon>
        <taxon>Melastomateae</taxon>
        <taxon>Melastoma</taxon>
    </lineage>
</organism>
<accession>A0ACB9R5N0</accession>
<sequence>MIDTDSVGRGSGQDLHCRHLQELLPPSGYLVPFPIVSGDFCACSVDGFDRVCGWKMKVVMNWGGSLRVEYKPRAIKLGEPCEMKNVGGKKLEGDSFEVEMSESSFEYPSPIRVYGEVLPSCFLFKKFLLVGPPLANNLPVVGTKTEHENSTSFNDAEAIPDGCQTDDLVRKALVEVVGFFCIREAFGLLCRILVLHLLHQILADTEISGPARD</sequence>
<keyword evidence="2" id="KW-1185">Reference proteome</keyword>
<comment type="caution">
    <text evidence="1">The sequence shown here is derived from an EMBL/GenBank/DDBJ whole genome shotgun (WGS) entry which is preliminary data.</text>
</comment>
<evidence type="ECO:0000313" key="1">
    <source>
        <dbReference type="EMBL" id="KAI4374401.1"/>
    </source>
</evidence>
<dbReference type="EMBL" id="CM042883">
    <property type="protein sequence ID" value="KAI4374401.1"/>
    <property type="molecule type" value="Genomic_DNA"/>
</dbReference>